<dbReference type="Proteomes" id="UP000017559">
    <property type="component" value="Unassembled WGS sequence"/>
</dbReference>
<evidence type="ECO:0000313" key="1">
    <source>
        <dbReference type="EMBL" id="ESK83116.1"/>
    </source>
</evidence>
<protein>
    <submittedName>
        <fullName evidence="1">Uncharacterized protein</fullName>
    </submittedName>
</protein>
<reference evidence="1 2" key="1">
    <citation type="journal article" date="2014" name="BMC Genomics">
        <title>Genome and secretome analysis of the hemibiotrophic fungal pathogen, Moniliophthora roreri, which causes frosty pod rot disease of cacao: mechanisms of the biotrophic and necrotrophic phases.</title>
        <authorList>
            <person name="Meinhardt L.W."/>
            <person name="Costa G.G.L."/>
            <person name="Thomazella D.P.T."/>
            <person name="Teixeira P.J.P.L."/>
            <person name="Carazzolle M.F."/>
            <person name="Schuster S.C."/>
            <person name="Carlson J.E."/>
            <person name="Guiltinan M.J."/>
            <person name="Mieczkowski P."/>
            <person name="Farmer A."/>
            <person name="Ramaraj T."/>
            <person name="Crozier J."/>
            <person name="Davis R.E."/>
            <person name="Shao J."/>
            <person name="Melnick R.L."/>
            <person name="Pereira G.A.G."/>
            <person name="Bailey B.A."/>
        </authorList>
    </citation>
    <scope>NUCLEOTIDE SEQUENCE [LARGE SCALE GENOMIC DNA]</scope>
    <source>
        <strain evidence="1 2">MCA 2997</strain>
    </source>
</reference>
<dbReference type="EMBL" id="AWSO01001665">
    <property type="protein sequence ID" value="ESK83116.1"/>
    <property type="molecule type" value="Genomic_DNA"/>
</dbReference>
<dbReference type="AlphaFoldDB" id="V2WRH9"/>
<dbReference type="HOGENOM" id="CLU_1816296_0_0_1"/>
<dbReference type="STRING" id="1381753.V2WRH9"/>
<dbReference type="KEGG" id="mrr:Moror_6048"/>
<organism evidence="1 2">
    <name type="scientific">Moniliophthora roreri (strain MCA 2997)</name>
    <name type="common">Cocoa frosty pod rot fungus</name>
    <name type="synonym">Crinipellis roreri</name>
    <dbReference type="NCBI Taxonomy" id="1381753"/>
    <lineage>
        <taxon>Eukaryota</taxon>
        <taxon>Fungi</taxon>
        <taxon>Dikarya</taxon>
        <taxon>Basidiomycota</taxon>
        <taxon>Agaricomycotina</taxon>
        <taxon>Agaricomycetes</taxon>
        <taxon>Agaricomycetidae</taxon>
        <taxon>Agaricales</taxon>
        <taxon>Marasmiineae</taxon>
        <taxon>Marasmiaceae</taxon>
        <taxon>Moniliophthora</taxon>
    </lineage>
</organism>
<sequence length="142" mass="16617">MGFVTYHVIVHAKATLMKYCLGVAAVAPELETVGPAPSCTFNQHRACRNAWHKLWTTNVRNQLLHPDDPLGFNSYDILRFIEELQDYPELNVECKYRWIDTLEEKGTLDVVERIFNAAFDYIMEHHQNLHMDCSDFEEYDHV</sequence>
<gene>
    <name evidence="1" type="ORF">Moror_6048</name>
</gene>
<evidence type="ECO:0000313" key="2">
    <source>
        <dbReference type="Proteomes" id="UP000017559"/>
    </source>
</evidence>
<name>V2WRH9_MONRO</name>
<accession>V2WRH9</accession>
<keyword evidence="2" id="KW-1185">Reference proteome</keyword>
<comment type="caution">
    <text evidence="1">The sequence shown here is derived from an EMBL/GenBank/DDBJ whole genome shotgun (WGS) entry which is preliminary data.</text>
</comment>
<proteinExistence type="predicted"/>